<protein>
    <recommendedName>
        <fullName evidence="5 12">Histidinol dehydrogenase</fullName>
        <shortName evidence="12">HDH</shortName>
        <ecNumber evidence="4 12">1.1.1.23</ecNumber>
    </recommendedName>
</protein>
<evidence type="ECO:0000256" key="6">
    <source>
        <dbReference type="ARBA" id="ARBA00022723"/>
    </source>
</evidence>
<evidence type="ECO:0000313" key="20">
    <source>
        <dbReference type="Proteomes" id="UP000050517"/>
    </source>
</evidence>
<dbReference type="GO" id="GO:0008270">
    <property type="term" value="F:zinc ion binding"/>
    <property type="evidence" value="ECO:0007669"/>
    <property type="project" value="UniProtKB-UniRule"/>
</dbReference>
<feature type="active site" description="Proton acceptor" evidence="12 14">
    <location>
        <position position="333"/>
    </location>
</feature>
<dbReference type="InterPro" id="IPR012131">
    <property type="entry name" value="Hstdl_DH"/>
</dbReference>
<dbReference type="InterPro" id="IPR001692">
    <property type="entry name" value="Histidinol_DH_CS"/>
</dbReference>
<feature type="binding site" evidence="12 16">
    <location>
        <position position="242"/>
    </location>
    <ligand>
        <name>substrate</name>
    </ligand>
</feature>
<feature type="binding site" evidence="12 16">
    <location>
        <position position="267"/>
    </location>
    <ligand>
        <name>substrate</name>
    </ligand>
</feature>
<comment type="similarity">
    <text evidence="3 12 13 18">Belongs to the histidinol dehydrogenase family.</text>
</comment>
<dbReference type="PATRIC" id="fig|1544416.3.peg.408"/>
<dbReference type="STRING" id="1544416.Cocul_00404"/>
<dbReference type="InterPro" id="IPR022695">
    <property type="entry name" value="Histidinol_DH_monofunct"/>
</dbReference>
<dbReference type="Gene3D" id="3.40.50.1980">
    <property type="entry name" value="Nitrogenase molybdenum iron protein domain"/>
    <property type="match status" value="2"/>
</dbReference>
<dbReference type="NCBIfam" id="TIGR00069">
    <property type="entry name" value="hisD"/>
    <property type="match status" value="1"/>
</dbReference>
<comment type="function">
    <text evidence="1 12">Catalyzes the sequential NAD-dependent oxidations of L-histidinol to L-histidinaldehyde and then to L-histidine.</text>
</comment>
<feature type="active site" description="Proton acceptor" evidence="12 14">
    <location>
        <position position="334"/>
    </location>
</feature>
<organism evidence="19 20">
    <name type="scientific">Corynebacterium oculi</name>
    <dbReference type="NCBI Taxonomy" id="1544416"/>
    <lineage>
        <taxon>Bacteria</taxon>
        <taxon>Bacillati</taxon>
        <taxon>Actinomycetota</taxon>
        <taxon>Actinomycetes</taxon>
        <taxon>Mycobacteriales</taxon>
        <taxon>Corynebacteriaceae</taxon>
        <taxon>Corynebacterium</taxon>
    </lineage>
</organism>
<feature type="binding site" evidence="12 16">
    <location>
        <position position="421"/>
    </location>
    <ligand>
        <name>substrate</name>
    </ligand>
</feature>
<dbReference type="Pfam" id="PF00815">
    <property type="entry name" value="Histidinol_dh"/>
    <property type="match status" value="1"/>
</dbReference>
<evidence type="ECO:0000256" key="12">
    <source>
        <dbReference type="HAMAP-Rule" id="MF_01024"/>
    </source>
</evidence>
<dbReference type="HAMAP" id="MF_01024">
    <property type="entry name" value="HisD"/>
    <property type="match status" value="1"/>
</dbReference>
<dbReference type="GO" id="GO:0051287">
    <property type="term" value="F:NAD binding"/>
    <property type="evidence" value="ECO:0007669"/>
    <property type="project" value="InterPro"/>
</dbReference>
<dbReference type="GO" id="GO:0005829">
    <property type="term" value="C:cytosol"/>
    <property type="evidence" value="ECO:0007669"/>
    <property type="project" value="TreeGrafter"/>
</dbReference>
<keyword evidence="20" id="KW-1185">Reference proteome</keyword>
<feature type="binding site" evidence="12 17">
    <location>
        <position position="426"/>
    </location>
    <ligand>
        <name>Zn(2+)</name>
        <dbReference type="ChEBI" id="CHEBI:29105"/>
    </ligand>
</feature>
<evidence type="ECO:0000256" key="9">
    <source>
        <dbReference type="ARBA" id="ARBA00023027"/>
    </source>
</evidence>
<comment type="caution">
    <text evidence="19">The sequence shown here is derived from an EMBL/GenBank/DDBJ whole genome shotgun (WGS) entry which is preliminary data.</text>
</comment>
<evidence type="ECO:0000256" key="7">
    <source>
        <dbReference type="ARBA" id="ARBA00022833"/>
    </source>
</evidence>
<evidence type="ECO:0000256" key="18">
    <source>
        <dbReference type="RuleBase" id="RU004175"/>
    </source>
</evidence>
<sequence length="439" mass="46434">MMMQRIDLTGGHPTTAELRRRLPRGRTDVTAVSETVAPIIAEIQERGAQAALDYGERFDGVRPQAVRVPREVMEAAVSALSPDVRAALTEAITRVRRVHADQVPAEHTTELGSGARVIERFAPIERVGLYVPGGRAVYPSSVMMNVIPAQEAGVESMVVASPPQADHGGWPHPTILAASALLGVEEVWAVGGAQAVALMAYGDEQAGLAPVDMITGPGNIFVTAAKRLVRGVVGTDVEAGPTEIAIVADESADPVYVAYDLISQAEHDPLAASVLITDSPALADAVEREVAQRYTVTANAERVAEALRGDQSGIVLVDSIDAALHAADAYAAEHLEIHTRQAEADAARIRHAGAIFVGPYSPVPLGDYAAGSNHVLPTSGTARFSPGLSTHTFLRPVNTIVYDRAALEQIAPAIITLADEERLPAHGEAIRARFDSKEE</sequence>
<dbReference type="Proteomes" id="UP000050517">
    <property type="component" value="Unassembled WGS sequence"/>
</dbReference>
<evidence type="ECO:0000256" key="1">
    <source>
        <dbReference type="ARBA" id="ARBA00003850"/>
    </source>
</evidence>
<dbReference type="PROSITE" id="PS00611">
    <property type="entry name" value="HISOL_DEHYDROGENASE"/>
    <property type="match status" value="1"/>
</dbReference>
<dbReference type="EC" id="1.1.1.23" evidence="4 12"/>
<name>A0A0N8VZZ4_9CORY</name>
<reference evidence="19 20" key="1">
    <citation type="submission" date="2015-10" db="EMBL/GenBank/DDBJ databases">
        <title>Corynebacteirum lowii and Corynebacterium oculi species nova, derived from human clinical disease and and emended description of Corynebacterium mastiditis.</title>
        <authorList>
            <person name="Bernard K."/>
            <person name="Pacheco A.L."/>
            <person name="Mcdougall C."/>
            <person name="Burtx T."/>
            <person name="Weibe D."/>
            <person name="Tyler S."/>
            <person name="Olson A.B."/>
            <person name="Cnockaert M."/>
            <person name="Eguchi H."/>
            <person name="Kuwahara T."/>
            <person name="Nakayama-Imaohji H."/>
            <person name="Boudewijins M."/>
            <person name="Van Hoecke F."/>
            <person name="Bernier A.-M."/>
            <person name="Vandamme P."/>
        </authorList>
    </citation>
    <scope>NUCLEOTIDE SEQUENCE [LARGE SCALE GENOMIC DNA]</scope>
    <source>
        <strain evidence="19 20">NML 130210</strain>
    </source>
</reference>
<keyword evidence="12" id="KW-0028">Amino-acid biosynthesis</keyword>
<feature type="binding site" evidence="12 17">
    <location>
        <position position="267"/>
    </location>
    <ligand>
        <name>Zn(2+)</name>
        <dbReference type="ChEBI" id="CHEBI:29105"/>
    </ligand>
</feature>
<keyword evidence="10 12" id="KW-0368">Histidine biosynthesis</keyword>
<feature type="binding site" evidence="12 15">
    <location>
        <position position="219"/>
    </location>
    <ligand>
        <name>NAD(+)</name>
        <dbReference type="ChEBI" id="CHEBI:57540"/>
    </ligand>
</feature>
<evidence type="ECO:0000256" key="13">
    <source>
        <dbReference type="PIRNR" id="PIRNR000099"/>
    </source>
</evidence>
<feature type="binding site" evidence="12 16">
    <location>
        <position position="334"/>
    </location>
    <ligand>
        <name>substrate</name>
    </ligand>
</feature>
<dbReference type="AlphaFoldDB" id="A0A0N8VZZ4"/>
<evidence type="ECO:0000256" key="4">
    <source>
        <dbReference type="ARBA" id="ARBA00012965"/>
    </source>
</evidence>
<keyword evidence="6 12" id="KW-0479">Metal-binding</keyword>
<gene>
    <name evidence="12 19" type="primary">hisD</name>
    <name evidence="19" type="ORF">Cocul_00404</name>
</gene>
<dbReference type="EMBL" id="LKST01000001">
    <property type="protein sequence ID" value="KQB85266.1"/>
    <property type="molecule type" value="Genomic_DNA"/>
</dbReference>
<feature type="binding site" evidence="12 17">
    <location>
        <position position="367"/>
    </location>
    <ligand>
        <name>Zn(2+)</name>
        <dbReference type="ChEBI" id="CHEBI:29105"/>
    </ligand>
</feature>
<feature type="binding site" evidence="12 16">
    <location>
        <position position="264"/>
    </location>
    <ligand>
        <name>substrate</name>
    </ligand>
</feature>
<evidence type="ECO:0000256" key="14">
    <source>
        <dbReference type="PIRSR" id="PIRSR000099-1"/>
    </source>
</evidence>
<evidence type="ECO:0000256" key="17">
    <source>
        <dbReference type="PIRSR" id="PIRSR000099-4"/>
    </source>
</evidence>
<evidence type="ECO:0000256" key="8">
    <source>
        <dbReference type="ARBA" id="ARBA00023002"/>
    </source>
</evidence>
<proteinExistence type="inferred from homology"/>
<keyword evidence="8 12" id="KW-0560">Oxidoreductase</keyword>
<evidence type="ECO:0000256" key="2">
    <source>
        <dbReference type="ARBA" id="ARBA00004940"/>
    </source>
</evidence>
<comment type="cofactor">
    <cofactor evidence="12 17">
        <name>Zn(2+)</name>
        <dbReference type="ChEBI" id="CHEBI:29105"/>
    </cofactor>
    <text evidence="12 17">Binds 1 zinc ion per subunit.</text>
</comment>
<dbReference type="SUPFAM" id="SSF53720">
    <property type="entry name" value="ALDH-like"/>
    <property type="match status" value="1"/>
</dbReference>
<evidence type="ECO:0000256" key="3">
    <source>
        <dbReference type="ARBA" id="ARBA00010178"/>
    </source>
</evidence>
<feature type="binding site" evidence="12 15">
    <location>
        <position position="194"/>
    </location>
    <ligand>
        <name>NAD(+)</name>
        <dbReference type="ChEBI" id="CHEBI:57540"/>
    </ligand>
</feature>
<dbReference type="Gene3D" id="1.20.5.1300">
    <property type="match status" value="1"/>
</dbReference>
<evidence type="ECO:0000313" key="19">
    <source>
        <dbReference type="EMBL" id="KQB85266.1"/>
    </source>
</evidence>
<feature type="binding site" evidence="12 17">
    <location>
        <position position="264"/>
    </location>
    <ligand>
        <name>Zn(2+)</name>
        <dbReference type="ChEBI" id="CHEBI:29105"/>
    </ligand>
</feature>
<dbReference type="UniPathway" id="UPA00031">
    <property type="reaction ID" value="UER00014"/>
</dbReference>
<evidence type="ECO:0000256" key="10">
    <source>
        <dbReference type="ARBA" id="ARBA00023102"/>
    </source>
</evidence>
<evidence type="ECO:0000256" key="5">
    <source>
        <dbReference type="ARBA" id="ARBA00016531"/>
    </source>
</evidence>
<comment type="pathway">
    <text evidence="2 12">Amino-acid biosynthesis; L-histidine biosynthesis; L-histidine from 5-phospho-alpha-D-ribose 1-diphosphate: step 9/9.</text>
</comment>
<keyword evidence="9 12" id="KW-0520">NAD</keyword>
<dbReference type="InterPro" id="IPR016161">
    <property type="entry name" value="Ald_DH/histidinol_DH"/>
</dbReference>
<dbReference type="PANTHER" id="PTHR21256">
    <property type="entry name" value="HISTIDINOL DEHYDROGENASE HDH"/>
    <property type="match status" value="1"/>
</dbReference>
<dbReference type="CDD" id="cd06572">
    <property type="entry name" value="Histidinol_dh"/>
    <property type="match status" value="1"/>
</dbReference>
<dbReference type="PRINTS" id="PR00083">
    <property type="entry name" value="HOLDHDRGNASE"/>
</dbReference>
<evidence type="ECO:0000256" key="15">
    <source>
        <dbReference type="PIRSR" id="PIRSR000099-2"/>
    </source>
</evidence>
<dbReference type="PANTHER" id="PTHR21256:SF2">
    <property type="entry name" value="HISTIDINE BIOSYNTHESIS TRIFUNCTIONAL PROTEIN"/>
    <property type="match status" value="1"/>
</dbReference>
<feature type="binding site" evidence="12 16">
    <location>
        <position position="367"/>
    </location>
    <ligand>
        <name>substrate</name>
    </ligand>
</feature>
<accession>A0A0N8VZZ4</accession>
<feature type="binding site" evidence="12 15">
    <location>
        <position position="130"/>
    </location>
    <ligand>
        <name>NAD(+)</name>
        <dbReference type="ChEBI" id="CHEBI:57540"/>
    </ligand>
</feature>
<keyword evidence="7 12" id="KW-0862">Zinc</keyword>
<feature type="binding site" evidence="12 16">
    <location>
        <position position="426"/>
    </location>
    <ligand>
        <name>substrate</name>
    </ligand>
</feature>
<evidence type="ECO:0000256" key="11">
    <source>
        <dbReference type="ARBA" id="ARBA00049489"/>
    </source>
</evidence>
<dbReference type="GO" id="GO:0004399">
    <property type="term" value="F:histidinol dehydrogenase activity"/>
    <property type="evidence" value="ECO:0007669"/>
    <property type="project" value="UniProtKB-UniRule"/>
</dbReference>
<evidence type="ECO:0000256" key="16">
    <source>
        <dbReference type="PIRSR" id="PIRSR000099-3"/>
    </source>
</evidence>
<dbReference type="GO" id="GO:0000105">
    <property type="term" value="P:L-histidine biosynthetic process"/>
    <property type="evidence" value="ECO:0007669"/>
    <property type="project" value="UniProtKB-UniRule"/>
</dbReference>
<dbReference type="PIRSF" id="PIRSF000099">
    <property type="entry name" value="Histidinol_dh"/>
    <property type="match status" value="1"/>
</dbReference>
<comment type="catalytic activity">
    <reaction evidence="11 12">
        <text>L-histidinol + 2 NAD(+) + H2O = L-histidine + 2 NADH + 3 H(+)</text>
        <dbReference type="Rhea" id="RHEA:20641"/>
        <dbReference type="ChEBI" id="CHEBI:15377"/>
        <dbReference type="ChEBI" id="CHEBI:15378"/>
        <dbReference type="ChEBI" id="CHEBI:57540"/>
        <dbReference type="ChEBI" id="CHEBI:57595"/>
        <dbReference type="ChEBI" id="CHEBI:57699"/>
        <dbReference type="ChEBI" id="CHEBI:57945"/>
        <dbReference type="EC" id="1.1.1.23"/>
    </reaction>
</comment>
<dbReference type="FunFam" id="3.40.50.1980:FF:000001">
    <property type="entry name" value="Histidinol dehydrogenase"/>
    <property type="match status" value="1"/>
</dbReference>